<dbReference type="AlphaFoldDB" id="A0A1W6Z8I1"/>
<evidence type="ECO:0000313" key="7">
    <source>
        <dbReference type="Proteomes" id="UP000194161"/>
    </source>
</evidence>
<sequence>MNSGGRTVPVADLRRLDLNLLVVFQHLLELRSLSAVARRLDLTQPAVSNALRRLRDTLGDDLFVRTGQGMLPTPFAERLAGPVGEALGLLTRMLEADEVFDPSASTRRFRIAMSDVGEIHFMPRLMEICALRAPGVRIDSVRSGGPELQRELEAGRIDLAVGAFDDLAGDVVQRMLFRQGYVTLFRQGHPQAHEGMGLKAFRAQKHLAVSRAAPYGQVNQALEAAGIALQSHFSVPHFSAVPYIVSTTDLLATVPAKLAASAAPRFGLGMLAPPLRVPPLQTNLYWQRRFQRDGGSQWLRGLIVDLYAEAAGGPGRR</sequence>
<evidence type="ECO:0000313" key="6">
    <source>
        <dbReference type="EMBL" id="ARP93693.1"/>
    </source>
</evidence>
<dbReference type="PROSITE" id="PS50931">
    <property type="entry name" value="HTH_LYSR"/>
    <property type="match status" value="1"/>
</dbReference>
<dbReference type="Proteomes" id="UP000194161">
    <property type="component" value="Chromosome"/>
</dbReference>
<dbReference type="EMBL" id="CP021111">
    <property type="protein sequence ID" value="ARP93693.1"/>
    <property type="molecule type" value="Genomic_DNA"/>
</dbReference>
<evidence type="ECO:0000256" key="3">
    <source>
        <dbReference type="ARBA" id="ARBA00023125"/>
    </source>
</evidence>
<dbReference type="PANTHER" id="PTHR30118">
    <property type="entry name" value="HTH-TYPE TRANSCRIPTIONAL REGULATOR LEUO-RELATED"/>
    <property type="match status" value="1"/>
</dbReference>
<proteinExistence type="inferred from homology"/>
<keyword evidence="2" id="KW-0805">Transcription regulation</keyword>
<protein>
    <submittedName>
        <fullName evidence="6">LysR family transcriptional regulator</fullName>
    </submittedName>
</protein>
<dbReference type="InterPro" id="IPR036390">
    <property type="entry name" value="WH_DNA-bd_sf"/>
</dbReference>
<accession>A0A1W6Z8I1</accession>
<dbReference type="PRINTS" id="PR00039">
    <property type="entry name" value="HTHLYSR"/>
</dbReference>
<dbReference type="GO" id="GO:0003677">
    <property type="term" value="F:DNA binding"/>
    <property type="evidence" value="ECO:0007669"/>
    <property type="project" value="UniProtKB-KW"/>
</dbReference>
<dbReference type="InterPro" id="IPR050389">
    <property type="entry name" value="LysR-type_TF"/>
</dbReference>
<dbReference type="SUPFAM" id="SSF46785">
    <property type="entry name" value="Winged helix' DNA-binding domain"/>
    <property type="match status" value="1"/>
</dbReference>
<evidence type="ECO:0000256" key="1">
    <source>
        <dbReference type="ARBA" id="ARBA00009437"/>
    </source>
</evidence>
<feature type="domain" description="HTH lysR-type" evidence="5">
    <location>
        <begin position="16"/>
        <end position="73"/>
    </location>
</feature>
<comment type="similarity">
    <text evidence="1">Belongs to the LysR transcriptional regulatory family.</text>
</comment>
<dbReference type="KEGG" id="bgm:CAL15_04420"/>
<dbReference type="Pfam" id="PF00126">
    <property type="entry name" value="HTH_1"/>
    <property type="match status" value="1"/>
</dbReference>
<dbReference type="Gene3D" id="1.10.10.10">
    <property type="entry name" value="Winged helix-like DNA-binding domain superfamily/Winged helix DNA-binding domain"/>
    <property type="match status" value="1"/>
</dbReference>
<dbReference type="STRING" id="463040.CAL15_04420"/>
<dbReference type="SUPFAM" id="SSF53850">
    <property type="entry name" value="Periplasmic binding protein-like II"/>
    <property type="match status" value="1"/>
</dbReference>
<evidence type="ECO:0000256" key="4">
    <source>
        <dbReference type="ARBA" id="ARBA00023163"/>
    </source>
</evidence>
<dbReference type="CDD" id="cd08459">
    <property type="entry name" value="PBP2_DntR_NahR_LinR_like"/>
    <property type="match status" value="1"/>
</dbReference>
<dbReference type="InterPro" id="IPR005119">
    <property type="entry name" value="LysR_subst-bd"/>
</dbReference>
<evidence type="ECO:0000256" key="2">
    <source>
        <dbReference type="ARBA" id="ARBA00023015"/>
    </source>
</evidence>
<dbReference type="Pfam" id="PF03466">
    <property type="entry name" value="LysR_substrate"/>
    <property type="match status" value="1"/>
</dbReference>
<dbReference type="PANTHER" id="PTHR30118:SF15">
    <property type="entry name" value="TRANSCRIPTIONAL REGULATORY PROTEIN"/>
    <property type="match status" value="1"/>
</dbReference>
<dbReference type="InterPro" id="IPR036388">
    <property type="entry name" value="WH-like_DNA-bd_sf"/>
</dbReference>
<dbReference type="Gene3D" id="3.40.190.10">
    <property type="entry name" value="Periplasmic binding protein-like II"/>
    <property type="match status" value="2"/>
</dbReference>
<dbReference type="InterPro" id="IPR000847">
    <property type="entry name" value="LysR_HTH_N"/>
</dbReference>
<keyword evidence="3" id="KW-0238">DNA-binding</keyword>
<evidence type="ECO:0000259" key="5">
    <source>
        <dbReference type="PROSITE" id="PS50931"/>
    </source>
</evidence>
<reference evidence="6 7" key="1">
    <citation type="submission" date="2017-05" db="EMBL/GenBank/DDBJ databases">
        <title>Complete and WGS of Bordetella genogroups.</title>
        <authorList>
            <person name="Spilker T."/>
            <person name="LiPuma J."/>
        </authorList>
    </citation>
    <scope>NUCLEOTIDE SEQUENCE [LARGE SCALE GENOMIC DNA]</scope>
    <source>
        <strain evidence="6 7">AU7206</strain>
    </source>
</reference>
<name>A0A1W6Z8I1_9BORD</name>
<organism evidence="6 7">
    <name type="scientific">Bordetella genomosp. 13</name>
    <dbReference type="NCBI Taxonomy" id="463040"/>
    <lineage>
        <taxon>Bacteria</taxon>
        <taxon>Pseudomonadati</taxon>
        <taxon>Pseudomonadota</taxon>
        <taxon>Betaproteobacteria</taxon>
        <taxon>Burkholderiales</taxon>
        <taxon>Alcaligenaceae</taxon>
        <taxon>Bordetella</taxon>
    </lineage>
</organism>
<keyword evidence="7" id="KW-1185">Reference proteome</keyword>
<keyword evidence="4" id="KW-0804">Transcription</keyword>
<gene>
    <name evidence="6" type="ORF">CAL15_04420</name>
</gene>
<dbReference type="GO" id="GO:0003700">
    <property type="term" value="F:DNA-binding transcription factor activity"/>
    <property type="evidence" value="ECO:0007669"/>
    <property type="project" value="InterPro"/>
</dbReference>